<comment type="caution">
    <text evidence="1">The sequence shown here is derived from an EMBL/GenBank/DDBJ whole genome shotgun (WGS) entry which is preliminary data.</text>
</comment>
<reference evidence="1 2" key="1">
    <citation type="journal article" date="2023" name="Arcadia Sci">
        <title>De novo assembly of a long-read Amblyomma americanum tick genome.</title>
        <authorList>
            <person name="Chou S."/>
            <person name="Poskanzer K.E."/>
            <person name="Rollins M."/>
            <person name="Thuy-Boun P.S."/>
        </authorList>
    </citation>
    <scope>NUCLEOTIDE SEQUENCE [LARGE SCALE GENOMIC DNA]</scope>
    <source>
        <strain evidence="1">F_SG_1</strain>
        <tissue evidence="1">Salivary glands</tissue>
    </source>
</reference>
<evidence type="ECO:0000313" key="1">
    <source>
        <dbReference type="EMBL" id="KAK8781626.1"/>
    </source>
</evidence>
<gene>
    <name evidence="1" type="ORF">V5799_017032</name>
</gene>
<dbReference type="EMBL" id="JARKHS020007486">
    <property type="protein sequence ID" value="KAK8781626.1"/>
    <property type="molecule type" value="Genomic_DNA"/>
</dbReference>
<dbReference type="Proteomes" id="UP001321473">
    <property type="component" value="Unassembled WGS sequence"/>
</dbReference>
<evidence type="ECO:0000313" key="2">
    <source>
        <dbReference type="Proteomes" id="UP001321473"/>
    </source>
</evidence>
<sequence length="71" mass="7731">ITFNDTVRNCTCEVDGKAVHYEDGTDCLTLAEGYNGELDEKAGKCKNGMCVYTDIKKGCPGFLQKITYAGL</sequence>
<accession>A0AAQ4F3F3</accession>
<name>A0AAQ4F3F3_AMBAM</name>
<organism evidence="1 2">
    <name type="scientific">Amblyomma americanum</name>
    <name type="common">Lone star tick</name>
    <dbReference type="NCBI Taxonomy" id="6943"/>
    <lineage>
        <taxon>Eukaryota</taxon>
        <taxon>Metazoa</taxon>
        <taxon>Ecdysozoa</taxon>
        <taxon>Arthropoda</taxon>
        <taxon>Chelicerata</taxon>
        <taxon>Arachnida</taxon>
        <taxon>Acari</taxon>
        <taxon>Parasitiformes</taxon>
        <taxon>Ixodida</taxon>
        <taxon>Ixodoidea</taxon>
        <taxon>Ixodidae</taxon>
        <taxon>Amblyomminae</taxon>
        <taxon>Amblyomma</taxon>
    </lineage>
</organism>
<dbReference type="AlphaFoldDB" id="A0AAQ4F3F3"/>
<evidence type="ECO:0008006" key="3">
    <source>
        <dbReference type="Google" id="ProtNLM"/>
    </source>
</evidence>
<protein>
    <recommendedName>
        <fullName evidence="3">Evasin</fullName>
    </recommendedName>
</protein>
<proteinExistence type="predicted"/>
<keyword evidence="2" id="KW-1185">Reference proteome</keyword>
<feature type="non-terminal residue" evidence="1">
    <location>
        <position position="1"/>
    </location>
</feature>